<evidence type="ECO:0000256" key="5">
    <source>
        <dbReference type="ARBA" id="ARBA00022723"/>
    </source>
</evidence>
<keyword evidence="10" id="KW-1185">Reference proteome</keyword>
<comment type="catalytic activity">
    <reaction evidence="1">
        <text>Endonucleolytic cleavage to 5'-phosphomonoester.</text>
        <dbReference type="EC" id="3.1.26.4"/>
    </reaction>
</comment>
<dbReference type="SUPFAM" id="SSF53098">
    <property type="entry name" value="Ribonuclease H-like"/>
    <property type="match status" value="1"/>
</dbReference>
<dbReference type="OrthoDB" id="3230070at2759"/>
<dbReference type="InterPro" id="IPR002156">
    <property type="entry name" value="RNaseH_domain"/>
</dbReference>
<dbReference type="Gene3D" id="3.30.420.10">
    <property type="entry name" value="Ribonuclease H-like superfamily/Ribonuclease H"/>
    <property type="match status" value="1"/>
</dbReference>
<comment type="caution">
    <text evidence="9">The sequence shown here is derived from an EMBL/GenBank/DDBJ whole genome shotgun (WGS) entry which is preliminary data.</text>
</comment>
<dbReference type="RefSeq" id="XP_027618342.1">
    <property type="nucleotide sequence ID" value="XM_027762541.1"/>
</dbReference>
<dbReference type="InterPro" id="IPR050092">
    <property type="entry name" value="RNase_H"/>
</dbReference>
<dbReference type="Proteomes" id="UP000287166">
    <property type="component" value="Unassembled WGS sequence"/>
</dbReference>
<keyword evidence="7" id="KW-0378">Hydrolase</keyword>
<comment type="similarity">
    <text evidence="2">Belongs to the RNase H family.</text>
</comment>
<dbReference type="GO" id="GO:0043137">
    <property type="term" value="P:DNA replication, removal of RNA primer"/>
    <property type="evidence" value="ECO:0007669"/>
    <property type="project" value="TreeGrafter"/>
</dbReference>
<dbReference type="EC" id="3.1.26.4" evidence="3"/>
<proteinExistence type="inferred from homology"/>
<keyword evidence="6" id="KW-0255">Endonuclease</keyword>
<dbReference type="GeneID" id="38784346"/>
<dbReference type="EMBL" id="BFAD01000011">
    <property type="protein sequence ID" value="GBE87429.1"/>
    <property type="molecule type" value="Genomic_DNA"/>
</dbReference>
<dbReference type="STRING" id="139825.A0A401GZ48"/>
<evidence type="ECO:0000259" key="8">
    <source>
        <dbReference type="Pfam" id="PF00075"/>
    </source>
</evidence>
<dbReference type="PANTHER" id="PTHR10642:SF26">
    <property type="entry name" value="RIBONUCLEASE H1"/>
    <property type="match status" value="1"/>
</dbReference>
<evidence type="ECO:0000256" key="2">
    <source>
        <dbReference type="ARBA" id="ARBA00005300"/>
    </source>
</evidence>
<dbReference type="GO" id="GO:0046872">
    <property type="term" value="F:metal ion binding"/>
    <property type="evidence" value="ECO:0007669"/>
    <property type="project" value="UniProtKB-KW"/>
</dbReference>
<dbReference type="Pfam" id="PF00075">
    <property type="entry name" value="RNase_H"/>
    <property type="match status" value="1"/>
</dbReference>
<dbReference type="InterPro" id="IPR012337">
    <property type="entry name" value="RNaseH-like_sf"/>
</dbReference>
<dbReference type="InParanoid" id="A0A401GZ48"/>
<gene>
    <name evidence="9" type="ORF">SCP_1101050</name>
</gene>
<accession>A0A401GZ48</accession>
<dbReference type="AlphaFoldDB" id="A0A401GZ48"/>
<evidence type="ECO:0000256" key="7">
    <source>
        <dbReference type="ARBA" id="ARBA00022801"/>
    </source>
</evidence>
<keyword evidence="5" id="KW-0479">Metal-binding</keyword>
<feature type="domain" description="RNase H type-1" evidence="8">
    <location>
        <begin position="73"/>
        <end position="115"/>
    </location>
</feature>
<evidence type="ECO:0000256" key="1">
    <source>
        <dbReference type="ARBA" id="ARBA00000077"/>
    </source>
</evidence>
<protein>
    <recommendedName>
        <fullName evidence="3">ribonuclease H</fullName>
        <ecNumber evidence="3">3.1.26.4</ecNumber>
    </recommendedName>
</protein>
<name>A0A401GZ48_9APHY</name>
<organism evidence="9 10">
    <name type="scientific">Sparassis crispa</name>
    <dbReference type="NCBI Taxonomy" id="139825"/>
    <lineage>
        <taxon>Eukaryota</taxon>
        <taxon>Fungi</taxon>
        <taxon>Dikarya</taxon>
        <taxon>Basidiomycota</taxon>
        <taxon>Agaricomycotina</taxon>
        <taxon>Agaricomycetes</taxon>
        <taxon>Polyporales</taxon>
        <taxon>Sparassidaceae</taxon>
        <taxon>Sparassis</taxon>
    </lineage>
</organism>
<evidence type="ECO:0000256" key="4">
    <source>
        <dbReference type="ARBA" id="ARBA00022722"/>
    </source>
</evidence>
<evidence type="ECO:0000256" key="3">
    <source>
        <dbReference type="ARBA" id="ARBA00012180"/>
    </source>
</evidence>
<evidence type="ECO:0000256" key="6">
    <source>
        <dbReference type="ARBA" id="ARBA00022759"/>
    </source>
</evidence>
<evidence type="ECO:0000313" key="9">
    <source>
        <dbReference type="EMBL" id="GBE87429.1"/>
    </source>
</evidence>
<dbReference type="GO" id="GO:0004523">
    <property type="term" value="F:RNA-DNA hybrid ribonuclease activity"/>
    <property type="evidence" value="ECO:0007669"/>
    <property type="project" value="UniProtKB-EC"/>
</dbReference>
<dbReference type="PANTHER" id="PTHR10642">
    <property type="entry name" value="RIBONUCLEASE H1"/>
    <property type="match status" value="1"/>
</dbReference>
<reference evidence="9 10" key="1">
    <citation type="journal article" date="2018" name="Sci. Rep.">
        <title>Genome sequence of the cauliflower mushroom Sparassis crispa (Hanabiratake) and its association with beneficial usage.</title>
        <authorList>
            <person name="Kiyama R."/>
            <person name="Furutani Y."/>
            <person name="Kawaguchi K."/>
            <person name="Nakanishi T."/>
        </authorList>
    </citation>
    <scope>NUCLEOTIDE SEQUENCE [LARGE SCALE GENOMIC DNA]</scope>
</reference>
<dbReference type="CDD" id="cd09276">
    <property type="entry name" value="Rnase_HI_RT_non_LTR"/>
    <property type="match status" value="1"/>
</dbReference>
<keyword evidence="4" id="KW-0540">Nuclease</keyword>
<dbReference type="InterPro" id="IPR036397">
    <property type="entry name" value="RNaseH_sf"/>
</dbReference>
<dbReference type="GO" id="GO:0003676">
    <property type="term" value="F:nucleic acid binding"/>
    <property type="evidence" value="ECO:0007669"/>
    <property type="project" value="InterPro"/>
</dbReference>
<evidence type="ECO:0000313" key="10">
    <source>
        <dbReference type="Proteomes" id="UP000287166"/>
    </source>
</evidence>
<sequence>MKTTIRCKVGMGKKSEVYNAELVGLSWAACDATHYIQMTNPAINHLHFYADNTSTISTIFEPMSGPGQMHGRIFRQVITTFLNANPENTVEIAWTPGHKGITGNELADKLAKQATEIARGTTKATRAHALDRANEKAFEKWTAK</sequence>